<feature type="transmembrane region" description="Helical" evidence="8">
    <location>
        <begin position="346"/>
        <end position="369"/>
    </location>
</feature>
<name>A0ABW4AZ06_9GAMM</name>
<dbReference type="SUPFAM" id="SSF103473">
    <property type="entry name" value="MFS general substrate transporter"/>
    <property type="match status" value="1"/>
</dbReference>
<feature type="transmembrane region" description="Helical" evidence="8">
    <location>
        <begin position="142"/>
        <end position="160"/>
    </location>
</feature>
<dbReference type="EMBL" id="JBHTMN010000004">
    <property type="protein sequence ID" value="MFD1382486.1"/>
    <property type="molecule type" value="Genomic_DNA"/>
</dbReference>
<dbReference type="InterPro" id="IPR020846">
    <property type="entry name" value="MFS_dom"/>
</dbReference>
<accession>A0ABW4AZ06</accession>
<keyword evidence="7 8" id="KW-0472">Membrane</keyword>
<feature type="domain" description="Major facilitator superfamily (MFS) profile" evidence="9">
    <location>
        <begin position="17"/>
        <end position="405"/>
    </location>
</feature>
<dbReference type="CDD" id="cd17320">
    <property type="entry name" value="MFS_MdfA_MDR_like"/>
    <property type="match status" value="1"/>
</dbReference>
<dbReference type="InterPro" id="IPR011701">
    <property type="entry name" value="MFS"/>
</dbReference>
<keyword evidence="3 8" id="KW-0813">Transport</keyword>
<dbReference type="InterPro" id="IPR004812">
    <property type="entry name" value="Efflux_drug-R_Bcr/CmlA"/>
</dbReference>
<evidence type="ECO:0000256" key="5">
    <source>
        <dbReference type="ARBA" id="ARBA00022692"/>
    </source>
</evidence>
<protein>
    <recommendedName>
        <fullName evidence="8">Bcr/CflA family efflux transporter</fullName>
    </recommendedName>
</protein>
<dbReference type="Pfam" id="PF07690">
    <property type="entry name" value="MFS_1"/>
    <property type="match status" value="1"/>
</dbReference>
<feature type="transmembrane region" description="Helical" evidence="8">
    <location>
        <begin position="109"/>
        <end position="130"/>
    </location>
</feature>
<evidence type="ECO:0000256" key="7">
    <source>
        <dbReference type="ARBA" id="ARBA00023136"/>
    </source>
</evidence>
<evidence type="ECO:0000313" key="11">
    <source>
        <dbReference type="Proteomes" id="UP001597059"/>
    </source>
</evidence>
<evidence type="ECO:0000256" key="8">
    <source>
        <dbReference type="RuleBase" id="RU365088"/>
    </source>
</evidence>
<evidence type="ECO:0000256" key="1">
    <source>
        <dbReference type="ARBA" id="ARBA00004651"/>
    </source>
</evidence>
<feature type="transmembrane region" description="Helical" evidence="8">
    <location>
        <begin position="54"/>
        <end position="72"/>
    </location>
</feature>
<feature type="transmembrane region" description="Helical" evidence="8">
    <location>
        <begin position="20"/>
        <end position="42"/>
    </location>
</feature>
<keyword evidence="8" id="KW-0997">Cell inner membrane</keyword>
<dbReference type="PANTHER" id="PTHR23502">
    <property type="entry name" value="MAJOR FACILITATOR SUPERFAMILY"/>
    <property type="match status" value="1"/>
</dbReference>
<dbReference type="NCBIfam" id="TIGR00710">
    <property type="entry name" value="efflux_Bcr_CflA"/>
    <property type="match status" value="1"/>
</dbReference>
<comment type="caution">
    <text evidence="10">The sequence shown here is derived from an EMBL/GenBank/DDBJ whole genome shotgun (WGS) entry which is preliminary data.</text>
</comment>
<evidence type="ECO:0000256" key="6">
    <source>
        <dbReference type="ARBA" id="ARBA00022989"/>
    </source>
</evidence>
<feature type="transmembrane region" description="Helical" evidence="8">
    <location>
        <begin position="375"/>
        <end position="397"/>
    </location>
</feature>
<organism evidence="10 11">
    <name type="scientific">Rhodanobacter aciditrophus</name>
    <dbReference type="NCBI Taxonomy" id="1623218"/>
    <lineage>
        <taxon>Bacteria</taxon>
        <taxon>Pseudomonadati</taxon>
        <taxon>Pseudomonadota</taxon>
        <taxon>Gammaproteobacteria</taxon>
        <taxon>Lysobacterales</taxon>
        <taxon>Rhodanobacteraceae</taxon>
        <taxon>Rhodanobacter</taxon>
    </lineage>
</organism>
<dbReference type="Gene3D" id="1.20.1720.10">
    <property type="entry name" value="Multidrug resistance protein D"/>
    <property type="match status" value="1"/>
</dbReference>
<sequence length="412" mass="44423">MTTQSQSRQSGMGAKEFTVLVALLMSIVAISIDALLPALGIIGGALNATDANQPQLLIGLIFLGMAIGQLIAGPMSDALGRKPILYAGFALYFVGTLLCYQADTLDSLMVGRFIQGLGVAGPYIAAISLVRDMFAGAQMARTMSLVMMIFVLVPAIAPSLGQGVMLFADWRAIFIMYFIYAALLVLWITTRLKETLPKSERIPMTVAGFKEGFKEVLTNRQTASYTICMGLFFGSFMGYLNSSQQIFQVQFDTGVMFSVYFGALALVLGFSSLVNSRIVEKHGMRPIALRAISTVVIASFLFLVLHAVAEIQLWMFMVYATVLFFCFGLLFGNINALAMEPMGHVAGIASAVIGSVSAIMSMGIGTLIGQMYNNTLIPIATGFTVLGGTALLIMIWLEYKRNDDLDLDPATA</sequence>
<feature type="transmembrane region" description="Helical" evidence="8">
    <location>
        <begin position="287"/>
        <end position="308"/>
    </location>
</feature>
<dbReference type="Proteomes" id="UP001597059">
    <property type="component" value="Unassembled WGS sequence"/>
</dbReference>
<keyword evidence="5 8" id="KW-0812">Transmembrane</keyword>
<feature type="transmembrane region" description="Helical" evidence="8">
    <location>
        <begin position="84"/>
        <end position="103"/>
    </location>
</feature>
<dbReference type="PROSITE" id="PS50850">
    <property type="entry name" value="MFS"/>
    <property type="match status" value="1"/>
</dbReference>
<gene>
    <name evidence="10" type="ORF">ACFQ45_03860</name>
</gene>
<evidence type="ECO:0000313" key="10">
    <source>
        <dbReference type="EMBL" id="MFD1382486.1"/>
    </source>
</evidence>
<dbReference type="PANTHER" id="PTHR23502:SF132">
    <property type="entry name" value="POLYAMINE TRANSPORTER 2-RELATED"/>
    <property type="match status" value="1"/>
</dbReference>
<comment type="subcellular location">
    <subcellularLocation>
        <location evidence="8">Cell inner membrane</location>
        <topology evidence="8">Multi-pass membrane protein</topology>
    </subcellularLocation>
    <subcellularLocation>
        <location evidence="1">Cell membrane</location>
        <topology evidence="1">Multi-pass membrane protein</topology>
    </subcellularLocation>
</comment>
<feature type="transmembrane region" description="Helical" evidence="8">
    <location>
        <begin position="172"/>
        <end position="189"/>
    </location>
</feature>
<feature type="transmembrane region" description="Helical" evidence="8">
    <location>
        <begin position="314"/>
        <end position="334"/>
    </location>
</feature>
<evidence type="ECO:0000256" key="3">
    <source>
        <dbReference type="ARBA" id="ARBA00022448"/>
    </source>
</evidence>
<evidence type="ECO:0000259" key="9">
    <source>
        <dbReference type="PROSITE" id="PS50850"/>
    </source>
</evidence>
<comment type="similarity">
    <text evidence="2 8">Belongs to the major facilitator superfamily. Bcr/CmlA family.</text>
</comment>
<evidence type="ECO:0000256" key="4">
    <source>
        <dbReference type="ARBA" id="ARBA00022475"/>
    </source>
</evidence>
<feature type="transmembrane region" description="Helical" evidence="8">
    <location>
        <begin position="223"/>
        <end position="242"/>
    </location>
</feature>
<evidence type="ECO:0000256" key="2">
    <source>
        <dbReference type="ARBA" id="ARBA00006236"/>
    </source>
</evidence>
<dbReference type="InterPro" id="IPR005829">
    <property type="entry name" value="Sugar_transporter_CS"/>
</dbReference>
<keyword evidence="11" id="KW-1185">Reference proteome</keyword>
<reference evidence="11" key="1">
    <citation type="journal article" date="2019" name="Int. J. Syst. Evol. Microbiol.">
        <title>The Global Catalogue of Microorganisms (GCM) 10K type strain sequencing project: providing services to taxonomists for standard genome sequencing and annotation.</title>
        <authorList>
            <consortium name="The Broad Institute Genomics Platform"/>
            <consortium name="The Broad Institute Genome Sequencing Center for Infectious Disease"/>
            <person name="Wu L."/>
            <person name="Ma J."/>
        </authorList>
    </citation>
    <scope>NUCLEOTIDE SEQUENCE [LARGE SCALE GENOMIC DNA]</scope>
    <source>
        <strain evidence="11">JCM 30774</strain>
    </source>
</reference>
<feature type="transmembrane region" description="Helical" evidence="8">
    <location>
        <begin position="254"/>
        <end position="275"/>
    </location>
</feature>
<dbReference type="RefSeq" id="WP_377365514.1">
    <property type="nucleotide sequence ID" value="NZ_JBHTMN010000004.1"/>
</dbReference>
<keyword evidence="6 8" id="KW-1133">Transmembrane helix</keyword>
<keyword evidence="4" id="KW-1003">Cell membrane</keyword>
<dbReference type="PROSITE" id="PS00216">
    <property type="entry name" value="SUGAR_TRANSPORT_1"/>
    <property type="match status" value="1"/>
</dbReference>
<dbReference type="InterPro" id="IPR036259">
    <property type="entry name" value="MFS_trans_sf"/>
</dbReference>
<proteinExistence type="inferred from homology"/>